<dbReference type="EMBL" id="POTY01000017">
    <property type="protein sequence ID" value="PZG22600.1"/>
    <property type="molecule type" value="Genomic_DNA"/>
</dbReference>
<dbReference type="Gene3D" id="1.10.1740.10">
    <property type="match status" value="1"/>
</dbReference>
<sequence>MATSVGVKPPSGGSVQDDQGAAADRQRLTEVFRRHGDAVLAYTSARLDREDAQDLVAEVFTVAWRRLRSIREGQERPWLFGVARRLMMQHQRTRGTAAALRDRLRAYADRDDDPLGQVAAQRVDVLAALAALNEGDREVLLLRYWYDFSGRDAASVLGCSPAAFAVRLHRAHRRFKAVHDEKPVAQQSPSAASLTAYMRGLQ</sequence>
<feature type="region of interest" description="Disordered" evidence="5">
    <location>
        <begin position="1"/>
        <end position="24"/>
    </location>
</feature>
<dbReference type="GO" id="GO:0003677">
    <property type="term" value="F:DNA binding"/>
    <property type="evidence" value="ECO:0007669"/>
    <property type="project" value="InterPro"/>
</dbReference>
<dbReference type="CDD" id="cd06171">
    <property type="entry name" value="Sigma70_r4"/>
    <property type="match status" value="1"/>
</dbReference>
<evidence type="ECO:0000256" key="5">
    <source>
        <dbReference type="SAM" id="MobiDB-lite"/>
    </source>
</evidence>
<dbReference type="NCBIfam" id="TIGR02937">
    <property type="entry name" value="sigma70-ECF"/>
    <property type="match status" value="1"/>
</dbReference>
<name>A0A2W2FAM2_9ACTN</name>
<evidence type="ECO:0000313" key="8">
    <source>
        <dbReference type="EMBL" id="PZG22600.1"/>
    </source>
</evidence>
<evidence type="ECO:0000256" key="3">
    <source>
        <dbReference type="ARBA" id="ARBA00023082"/>
    </source>
</evidence>
<accession>A0A2W2FAM2</accession>
<keyword evidence="4" id="KW-0804">Transcription</keyword>
<gene>
    <name evidence="8" type="ORF">C1I95_04885</name>
</gene>
<dbReference type="InterPro" id="IPR007627">
    <property type="entry name" value="RNA_pol_sigma70_r2"/>
</dbReference>
<evidence type="ECO:0000313" key="9">
    <source>
        <dbReference type="Proteomes" id="UP000248924"/>
    </source>
</evidence>
<evidence type="ECO:0000259" key="6">
    <source>
        <dbReference type="Pfam" id="PF04542"/>
    </source>
</evidence>
<dbReference type="GO" id="GO:0016987">
    <property type="term" value="F:sigma factor activity"/>
    <property type="evidence" value="ECO:0007669"/>
    <property type="project" value="UniProtKB-KW"/>
</dbReference>
<dbReference type="InterPro" id="IPR013324">
    <property type="entry name" value="RNA_pol_sigma_r3/r4-like"/>
</dbReference>
<proteinExistence type="inferred from homology"/>
<comment type="caution">
    <text evidence="8">The sequence shown here is derived from an EMBL/GenBank/DDBJ whole genome shotgun (WGS) entry which is preliminary data.</text>
</comment>
<comment type="similarity">
    <text evidence="1">Belongs to the sigma-70 factor family. ECF subfamily.</text>
</comment>
<dbReference type="Pfam" id="PF08281">
    <property type="entry name" value="Sigma70_r4_2"/>
    <property type="match status" value="1"/>
</dbReference>
<feature type="domain" description="RNA polymerase sigma factor 70 region 4 type 2" evidence="7">
    <location>
        <begin position="124"/>
        <end position="171"/>
    </location>
</feature>
<dbReference type="SUPFAM" id="SSF88659">
    <property type="entry name" value="Sigma3 and sigma4 domains of RNA polymerase sigma factors"/>
    <property type="match status" value="1"/>
</dbReference>
<organism evidence="8 9">
    <name type="scientific">Micromonospora craterilacus</name>
    <dbReference type="NCBI Taxonomy" id="1655439"/>
    <lineage>
        <taxon>Bacteria</taxon>
        <taxon>Bacillati</taxon>
        <taxon>Actinomycetota</taxon>
        <taxon>Actinomycetes</taxon>
        <taxon>Micromonosporales</taxon>
        <taxon>Micromonosporaceae</taxon>
        <taxon>Micromonospora</taxon>
    </lineage>
</organism>
<feature type="domain" description="RNA polymerase sigma-70 region 2" evidence="6">
    <location>
        <begin position="32"/>
        <end position="94"/>
    </location>
</feature>
<dbReference type="Proteomes" id="UP000248924">
    <property type="component" value="Unassembled WGS sequence"/>
</dbReference>
<dbReference type="PANTHER" id="PTHR43133:SF25">
    <property type="entry name" value="RNA POLYMERASE SIGMA FACTOR RFAY-RELATED"/>
    <property type="match status" value="1"/>
</dbReference>
<keyword evidence="9" id="KW-1185">Reference proteome</keyword>
<dbReference type="SUPFAM" id="SSF88946">
    <property type="entry name" value="Sigma2 domain of RNA polymerase sigma factors"/>
    <property type="match status" value="1"/>
</dbReference>
<reference evidence="8 9" key="1">
    <citation type="submission" date="2018-01" db="EMBL/GenBank/DDBJ databases">
        <title>Draft genome sequence of Jishengella sp. NA12.</title>
        <authorList>
            <person name="Sahin N."/>
            <person name="Ay H."/>
            <person name="Saygin H."/>
        </authorList>
    </citation>
    <scope>NUCLEOTIDE SEQUENCE [LARGE SCALE GENOMIC DNA]</scope>
    <source>
        <strain evidence="8 9">NA12</strain>
    </source>
</reference>
<evidence type="ECO:0008006" key="10">
    <source>
        <dbReference type="Google" id="ProtNLM"/>
    </source>
</evidence>
<dbReference type="Gene3D" id="1.10.10.10">
    <property type="entry name" value="Winged helix-like DNA-binding domain superfamily/Winged helix DNA-binding domain"/>
    <property type="match status" value="1"/>
</dbReference>
<dbReference type="GO" id="GO:0006352">
    <property type="term" value="P:DNA-templated transcription initiation"/>
    <property type="evidence" value="ECO:0007669"/>
    <property type="project" value="InterPro"/>
</dbReference>
<dbReference type="AlphaFoldDB" id="A0A2W2FAM2"/>
<evidence type="ECO:0000256" key="2">
    <source>
        <dbReference type="ARBA" id="ARBA00023015"/>
    </source>
</evidence>
<evidence type="ECO:0000256" key="4">
    <source>
        <dbReference type="ARBA" id="ARBA00023163"/>
    </source>
</evidence>
<dbReference type="InterPro" id="IPR013249">
    <property type="entry name" value="RNA_pol_sigma70_r4_t2"/>
</dbReference>
<keyword evidence="2" id="KW-0805">Transcription regulation</keyword>
<evidence type="ECO:0000259" key="7">
    <source>
        <dbReference type="Pfam" id="PF08281"/>
    </source>
</evidence>
<keyword evidence="3" id="KW-0731">Sigma factor</keyword>
<dbReference type="InterPro" id="IPR014284">
    <property type="entry name" value="RNA_pol_sigma-70_dom"/>
</dbReference>
<dbReference type="InterPro" id="IPR039425">
    <property type="entry name" value="RNA_pol_sigma-70-like"/>
</dbReference>
<dbReference type="Pfam" id="PF04542">
    <property type="entry name" value="Sigma70_r2"/>
    <property type="match status" value="1"/>
</dbReference>
<dbReference type="InterPro" id="IPR036388">
    <property type="entry name" value="WH-like_DNA-bd_sf"/>
</dbReference>
<dbReference type="PANTHER" id="PTHR43133">
    <property type="entry name" value="RNA POLYMERASE ECF-TYPE SIGMA FACTO"/>
    <property type="match status" value="1"/>
</dbReference>
<evidence type="ECO:0000256" key="1">
    <source>
        <dbReference type="ARBA" id="ARBA00010641"/>
    </source>
</evidence>
<protein>
    <recommendedName>
        <fullName evidence="10">Sigma-70 family RNA polymerase sigma factor</fullName>
    </recommendedName>
</protein>
<dbReference type="InterPro" id="IPR013325">
    <property type="entry name" value="RNA_pol_sigma_r2"/>
</dbReference>